<dbReference type="InterPro" id="IPR000340">
    <property type="entry name" value="Dual-sp_phosphatase_cat-dom"/>
</dbReference>
<dbReference type="OrthoDB" id="9806482at2"/>
<dbReference type="GO" id="GO:0004725">
    <property type="term" value="F:protein tyrosine phosphatase activity"/>
    <property type="evidence" value="ECO:0007669"/>
    <property type="project" value="UniProtKB-EC"/>
</dbReference>
<name>A0A3E1NFU0_9BACT</name>
<accession>A0A3E1NFU0</accession>
<dbReference type="SMART" id="SM00195">
    <property type="entry name" value="DSPc"/>
    <property type="match status" value="1"/>
</dbReference>
<dbReference type="CDD" id="cd14498">
    <property type="entry name" value="DSP"/>
    <property type="match status" value="1"/>
</dbReference>
<comment type="caution">
    <text evidence="7">The sequence shown here is derived from an EMBL/GenBank/DDBJ whole genome shotgun (WGS) entry which is preliminary data.</text>
</comment>
<dbReference type="PANTHER" id="PTHR10159:SF519">
    <property type="entry name" value="DUAL SPECIFICITY PROTEIN PHOSPHATASE MPK3"/>
    <property type="match status" value="1"/>
</dbReference>
<evidence type="ECO:0000313" key="8">
    <source>
        <dbReference type="Proteomes" id="UP000261284"/>
    </source>
</evidence>
<dbReference type="PROSITE" id="PS50056">
    <property type="entry name" value="TYR_PHOSPHATASE_2"/>
    <property type="match status" value="1"/>
</dbReference>
<dbReference type="SUPFAM" id="SSF52799">
    <property type="entry name" value="(Phosphotyrosine protein) phosphatases II"/>
    <property type="match status" value="1"/>
</dbReference>
<feature type="domain" description="Rhodanese" evidence="6">
    <location>
        <begin position="102"/>
        <end position="180"/>
    </location>
</feature>
<dbReference type="AlphaFoldDB" id="A0A3E1NFU0"/>
<keyword evidence="3" id="KW-0904">Protein phosphatase</keyword>
<dbReference type="InterPro" id="IPR001763">
    <property type="entry name" value="Rhodanese-like_dom"/>
</dbReference>
<evidence type="ECO:0000259" key="5">
    <source>
        <dbReference type="PROSITE" id="PS50056"/>
    </source>
</evidence>
<feature type="domain" description="Tyrosine-protein phosphatase" evidence="4">
    <location>
        <begin position="33"/>
        <end position="174"/>
    </location>
</feature>
<dbReference type="InterPro" id="IPR000387">
    <property type="entry name" value="Tyr_Pase_dom"/>
</dbReference>
<evidence type="ECO:0000259" key="4">
    <source>
        <dbReference type="PROSITE" id="PS50054"/>
    </source>
</evidence>
<dbReference type="RefSeq" id="WP_116848624.1">
    <property type="nucleotide sequence ID" value="NZ_QTJU01000007.1"/>
</dbReference>
<keyword evidence="8" id="KW-1185">Reference proteome</keyword>
<evidence type="ECO:0000256" key="3">
    <source>
        <dbReference type="ARBA" id="ARBA00022912"/>
    </source>
</evidence>
<dbReference type="Pfam" id="PF00782">
    <property type="entry name" value="DSPc"/>
    <property type="match status" value="1"/>
</dbReference>
<evidence type="ECO:0000256" key="1">
    <source>
        <dbReference type="ARBA" id="ARBA00013064"/>
    </source>
</evidence>
<dbReference type="Proteomes" id="UP000261284">
    <property type="component" value="Unassembled WGS sequence"/>
</dbReference>
<organism evidence="7 8">
    <name type="scientific">Deminuibacter soli</name>
    <dbReference type="NCBI Taxonomy" id="2291815"/>
    <lineage>
        <taxon>Bacteria</taxon>
        <taxon>Pseudomonadati</taxon>
        <taxon>Bacteroidota</taxon>
        <taxon>Chitinophagia</taxon>
        <taxon>Chitinophagales</taxon>
        <taxon>Chitinophagaceae</taxon>
        <taxon>Deminuibacter</taxon>
    </lineage>
</organism>
<keyword evidence="2" id="KW-0378">Hydrolase</keyword>
<reference evidence="7 8" key="1">
    <citation type="submission" date="2018-08" db="EMBL/GenBank/DDBJ databases">
        <title>Chitinophagaceae sp. K23C18032701, a novel bacterium isolated from forest soil.</title>
        <authorList>
            <person name="Wang C."/>
        </authorList>
    </citation>
    <scope>NUCLEOTIDE SEQUENCE [LARGE SCALE GENOMIC DNA]</scope>
    <source>
        <strain evidence="7 8">K23C18032701</strain>
    </source>
</reference>
<evidence type="ECO:0000259" key="6">
    <source>
        <dbReference type="PROSITE" id="PS50206"/>
    </source>
</evidence>
<proteinExistence type="predicted"/>
<dbReference type="EC" id="3.1.3.48" evidence="1"/>
<dbReference type="PROSITE" id="PS50206">
    <property type="entry name" value="RHODANESE_3"/>
    <property type="match status" value="1"/>
</dbReference>
<dbReference type="Gene3D" id="3.90.190.10">
    <property type="entry name" value="Protein tyrosine phosphatase superfamily"/>
    <property type="match status" value="1"/>
</dbReference>
<dbReference type="InterPro" id="IPR020422">
    <property type="entry name" value="TYR_PHOSPHATASE_DUAL_dom"/>
</dbReference>
<dbReference type="EMBL" id="QTJU01000007">
    <property type="protein sequence ID" value="RFM26840.1"/>
    <property type="molecule type" value="Genomic_DNA"/>
</dbReference>
<dbReference type="PANTHER" id="PTHR10159">
    <property type="entry name" value="DUAL SPECIFICITY PROTEIN PHOSPHATASE"/>
    <property type="match status" value="1"/>
</dbReference>
<sequence>MRRIKSIWLIVVIFFQKLWDQAYRLIAGIPTLKHSQITPNLFLGGQYNLRGLSKLKSIGITGIINMRIHSIYTEAQYEGFHYLHLPTADNTPPTLQDLLKGAAFAHQEISNGGKIYIHCRQGLGRGPSMAIAYLLKMGATYNDALALVKKVRTFINPRPAQVQRLKELEAWLKENDATVKNVTSKPL</sequence>
<feature type="domain" description="Tyrosine specific protein phosphatases" evidence="5">
    <location>
        <begin position="96"/>
        <end position="163"/>
    </location>
</feature>
<protein>
    <recommendedName>
        <fullName evidence="1">protein-tyrosine-phosphatase</fullName>
        <ecNumber evidence="1">3.1.3.48</ecNumber>
    </recommendedName>
</protein>
<evidence type="ECO:0000313" key="7">
    <source>
        <dbReference type="EMBL" id="RFM26840.1"/>
    </source>
</evidence>
<evidence type="ECO:0000256" key="2">
    <source>
        <dbReference type="ARBA" id="ARBA00022801"/>
    </source>
</evidence>
<dbReference type="PROSITE" id="PS50054">
    <property type="entry name" value="TYR_PHOSPHATASE_DUAL"/>
    <property type="match status" value="1"/>
</dbReference>
<gene>
    <name evidence="7" type="ORF">DXN05_17785</name>
</gene>
<dbReference type="InterPro" id="IPR029021">
    <property type="entry name" value="Prot-tyrosine_phosphatase-like"/>
</dbReference>